<keyword evidence="5" id="KW-0812">Transmembrane</keyword>
<feature type="domain" description="YknX-like barrel-sandwich hybrid" evidence="6">
    <location>
        <begin position="69"/>
        <end position="213"/>
    </location>
</feature>
<dbReference type="Proteomes" id="UP000282617">
    <property type="component" value="Unassembled WGS sequence"/>
</dbReference>
<dbReference type="AlphaFoldDB" id="A0A428APV2"/>
<evidence type="ECO:0000256" key="2">
    <source>
        <dbReference type="ARBA" id="ARBA00009477"/>
    </source>
</evidence>
<evidence type="ECO:0000256" key="4">
    <source>
        <dbReference type="SAM" id="MobiDB-lite"/>
    </source>
</evidence>
<dbReference type="Pfam" id="PF25984">
    <property type="entry name" value="BSH_YknX"/>
    <property type="match status" value="1"/>
</dbReference>
<dbReference type="PANTHER" id="PTHR32347">
    <property type="entry name" value="EFFLUX SYSTEM COMPONENT YKNX-RELATED"/>
    <property type="match status" value="1"/>
</dbReference>
<accession>A0A428APV2</accession>
<dbReference type="InterPro" id="IPR006143">
    <property type="entry name" value="RND_pump_MFP"/>
</dbReference>
<keyword evidence="5" id="KW-1133">Transmembrane helix</keyword>
<sequence>MKKLKKWQLFSIIGVAVVVVVGAISAMVLSNLSSTTEPKEVAPIVQQAKEGSIASSVLLTGTVTANSEQYVYYDATKGDLESVLVNVGDQVTVGQALVQYKSAEAQANYDAAVRAVNKADRQIYDLQTNGATVEKTGDEETDNKSLASAQRTVDSQLADLRDARSDAVDNMNKAQALLDAATVTSTVEGTVVEVNRDVSKSTTGTNQTLVHIVSNGSLQIKGELSEYNLANLSVGQEVTITSKVYPDKKWTGKISYISNYPKDGQQASSTNTGGAASSAKYPFTVDITSEIGDLKQGFSVSVEVKNNTKGILVPASSIVSDGDKNYVWTVEKGKAKKVEVTLGNADAENQEISSGLTKDSKVITNPTDSLKDGQEVKADEKTH</sequence>
<keyword evidence="5" id="KW-0472">Membrane</keyword>
<comment type="subcellular location">
    <subcellularLocation>
        <location evidence="1">Cell envelope</location>
    </subcellularLocation>
</comment>
<evidence type="ECO:0000256" key="1">
    <source>
        <dbReference type="ARBA" id="ARBA00004196"/>
    </source>
</evidence>
<protein>
    <submittedName>
        <fullName evidence="9">Putative efflux system component YknX</fullName>
    </submittedName>
</protein>
<keyword evidence="3" id="KW-0175">Coiled coil</keyword>
<dbReference type="PANTHER" id="PTHR32347:SF14">
    <property type="entry name" value="EFFLUX SYSTEM COMPONENT YKNX-RELATED"/>
    <property type="match status" value="1"/>
</dbReference>
<evidence type="ECO:0000256" key="3">
    <source>
        <dbReference type="ARBA" id="ARBA00023054"/>
    </source>
</evidence>
<dbReference type="EMBL" id="RJNA01000001">
    <property type="protein sequence ID" value="RSI45786.1"/>
    <property type="molecule type" value="Genomic_DNA"/>
</dbReference>
<feature type="domain" description="YknX-like C-terminal permuted SH3-like" evidence="7">
    <location>
        <begin position="311"/>
        <end position="377"/>
    </location>
</feature>
<evidence type="ECO:0000313" key="10">
    <source>
        <dbReference type="Proteomes" id="UP000282617"/>
    </source>
</evidence>
<dbReference type="Gene3D" id="2.40.420.20">
    <property type="match status" value="1"/>
</dbReference>
<dbReference type="Gene3D" id="2.40.30.170">
    <property type="match status" value="1"/>
</dbReference>
<dbReference type="GO" id="GO:0030313">
    <property type="term" value="C:cell envelope"/>
    <property type="evidence" value="ECO:0007669"/>
    <property type="project" value="UniProtKB-SubCell"/>
</dbReference>
<dbReference type="InterPro" id="IPR058636">
    <property type="entry name" value="Beta-barrel_YknX"/>
</dbReference>
<comment type="caution">
    <text evidence="9">The sequence shown here is derived from an EMBL/GenBank/DDBJ whole genome shotgun (WGS) entry which is preliminary data.</text>
</comment>
<dbReference type="NCBIfam" id="TIGR01730">
    <property type="entry name" value="RND_mfp"/>
    <property type="match status" value="1"/>
</dbReference>
<feature type="region of interest" description="Disordered" evidence="4">
    <location>
        <begin position="351"/>
        <end position="383"/>
    </location>
</feature>
<evidence type="ECO:0000259" key="7">
    <source>
        <dbReference type="Pfam" id="PF25989"/>
    </source>
</evidence>
<reference evidence="9 10" key="1">
    <citation type="submission" date="2018-11" db="EMBL/GenBank/DDBJ databases">
        <title>Species Designations Belie Phenotypic and Genotypic Heterogeneity in Oral Streptococci.</title>
        <authorList>
            <person name="Velsko I."/>
        </authorList>
    </citation>
    <scope>NUCLEOTIDE SEQUENCE [LARGE SCALE GENOMIC DNA]</scope>
    <source>
        <strain evidence="9 10">BCC51</strain>
    </source>
</reference>
<feature type="domain" description="YknX-like beta-barrel" evidence="8">
    <location>
        <begin position="218"/>
        <end position="304"/>
    </location>
</feature>
<dbReference type="InterPro" id="IPR058639">
    <property type="entry name" value="BSH_YknX-like"/>
</dbReference>
<feature type="transmembrane region" description="Helical" evidence="5">
    <location>
        <begin position="7"/>
        <end position="29"/>
    </location>
</feature>
<feature type="region of interest" description="Disordered" evidence="4">
    <location>
        <begin position="130"/>
        <end position="151"/>
    </location>
</feature>
<evidence type="ECO:0000259" key="6">
    <source>
        <dbReference type="Pfam" id="PF25984"/>
    </source>
</evidence>
<dbReference type="Pfam" id="PF25989">
    <property type="entry name" value="YknX_C"/>
    <property type="match status" value="1"/>
</dbReference>
<dbReference type="InterPro" id="IPR050465">
    <property type="entry name" value="UPF0194_transport"/>
</dbReference>
<feature type="compositionally biased region" description="Polar residues" evidence="4">
    <location>
        <begin position="351"/>
        <end position="368"/>
    </location>
</feature>
<evidence type="ECO:0000256" key="5">
    <source>
        <dbReference type="SAM" id="Phobius"/>
    </source>
</evidence>
<organism evidence="9 10">
    <name type="scientific">Streptococcus cristatus</name>
    <dbReference type="NCBI Taxonomy" id="45634"/>
    <lineage>
        <taxon>Bacteria</taxon>
        <taxon>Bacillati</taxon>
        <taxon>Bacillota</taxon>
        <taxon>Bacilli</taxon>
        <taxon>Lactobacillales</taxon>
        <taxon>Streptococcaceae</taxon>
        <taxon>Streptococcus</taxon>
    </lineage>
</organism>
<dbReference type="Gene3D" id="2.40.50.100">
    <property type="match status" value="1"/>
</dbReference>
<gene>
    <name evidence="9" type="primary">yknX_1</name>
    <name evidence="9" type="ORF">D8872_00985</name>
</gene>
<dbReference type="InterPro" id="IPR058637">
    <property type="entry name" value="YknX-like_C"/>
</dbReference>
<proteinExistence type="inferred from homology"/>
<comment type="similarity">
    <text evidence="2">Belongs to the membrane fusion protein (MFP) (TC 8.A.1) family.</text>
</comment>
<feature type="compositionally biased region" description="Basic and acidic residues" evidence="4">
    <location>
        <begin position="369"/>
        <end position="383"/>
    </location>
</feature>
<name>A0A428APV2_STRCR</name>
<evidence type="ECO:0000259" key="8">
    <source>
        <dbReference type="Pfam" id="PF25990"/>
    </source>
</evidence>
<dbReference type="GO" id="GO:0022857">
    <property type="term" value="F:transmembrane transporter activity"/>
    <property type="evidence" value="ECO:0007669"/>
    <property type="project" value="InterPro"/>
</dbReference>
<dbReference type="Gene3D" id="1.10.287.470">
    <property type="entry name" value="Helix hairpin bin"/>
    <property type="match status" value="1"/>
</dbReference>
<dbReference type="RefSeq" id="WP_125389645.1">
    <property type="nucleotide sequence ID" value="NZ_RJNA01000001.1"/>
</dbReference>
<dbReference type="Pfam" id="PF25990">
    <property type="entry name" value="Beta-barrel_YknX"/>
    <property type="match status" value="1"/>
</dbReference>
<dbReference type="GO" id="GO:0016020">
    <property type="term" value="C:membrane"/>
    <property type="evidence" value="ECO:0007669"/>
    <property type="project" value="InterPro"/>
</dbReference>
<evidence type="ECO:0000313" key="9">
    <source>
        <dbReference type="EMBL" id="RSI45786.1"/>
    </source>
</evidence>